<dbReference type="RefSeq" id="WP_315968145.1">
    <property type="nucleotide sequence ID" value="NZ_LJAM02000001.1"/>
</dbReference>
<proteinExistence type="predicted"/>
<reference evidence="2" key="1">
    <citation type="submission" date="2018-04" db="EMBL/GenBank/DDBJ databases">
        <title>Genomes of the Obligate Erwinia dacicola and Facultative Enterobacter sp. OLF Endosymbionts of the Olive Fruit fly, Bactrocera oleae.</title>
        <authorList>
            <person name="Estes A.M."/>
            <person name="Hearn D.J."/>
            <person name="Agarwal S."/>
            <person name="Pierson E.A."/>
            <person name="Dunning-Hotopp J.C."/>
        </authorList>
    </citation>
    <scope>NUCLEOTIDE SEQUENCE [LARGE SCALE GENOMIC DNA]</scope>
    <source>
        <strain evidence="2">Oroville</strain>
    </source>
</reference>
<sequence length="106" mass="11791">MSRDPPQRRGAARETALPLTPRRQFAGVHKAQVTARKKGGVSACGYCTPAVDVRLQTLAGWPETALRVRRSLPHLFAVSGVWLDDWTRSGREPKESPCRARQKDNV</sequence>
<evidence type="ECO:0000313" key="3">
    <source>
        <dbReference type="Proteomes" id="UP000244334"/>
    </source>
</evidence>
<evidence type="ECO:0000256" key="1">
    <source>
        <dbReference type="SAM" id="MobiDB-lite"/>
    </source>
</evidence>
<name>A0A328TZI4_9GAMM</name>
<dbReference type="Proteomes" id="UP000244334">
    <property type="component" value="Unassembled WGS sequence"/>
</dbReference>
<evidence type="ECO:0000313" key="2">
    <source>
        <dbReference type="EMBL" id="RAP73164.1"/>
    </source>
</evidence>
<feature type="region of interest" description="Disordered" evidence="1">
    <location>
        <begin position="1"/>
        <end position="31"/>
    </location>
</feature>
<accession>A0A328TZI4</accession>
<keyword evidence="3" id="KW-1185">Reference proteome</keyword>
<dbReference type="AlphaFoldDB" id="A0A328TZI4"/>
<gene>
    <name evidence="2" type="ORF">ACZ87_00054</name>
</gene>
<dbReference type="EMBL" id="LJAM02000001">
    <property type="protein sequence ID" value="RAP73164.1"/>
    <property type="molecule type" value="Genomic_DNA"/>
</dbReference>
<comment type="caution">
    <text evidence="2">The sequence shown here is derived from an EMBL/GenBank/DDBJ whole genome shotgun (WGS) entry which is preliminary data.</text>
</comment>
<organism evidence="2 3">
    <name type="scientific">Candidatus Erwinia dacicola</name>
    <dbReference type="NCBI Taxonomy" id="252393"/>
    <lineage>
        <taxon>Bacteria</taxon>
        <taxon>Pseudomonadati</taxon>
        <taxon>Pseudomonadota</taxon>
        <taxon>Gammaproteobacteria</taxon>
        <taxon>Enterobacterales</taxon>
        <taxon>Erwiniaceae</taxon>
        <taxon>Erwinia</taxon>
    </lineage>
</organism>
<protein>
    <submittedName>
        <fullName evidence="2">Uncharacterized protein</fullName>
    </submittedName>
</protein>